<feature type="region of interest" description="Disordered" evidence="1">
    <location>
        <begin position="363"/>
        <end position="395"/>
    </location>
</feature>
<dbReference type="AlphaFoldDB" id="A0A1C3L197"/>
<organism evidence="2 3">
    <name type="scientific">Plasmodium malariae</name>
    <dbReference type="NCBI Taxonomy" id="5858"/>
    <lineage>
        <taxon>Eukaryota</taxon>
        <taxon>Sar</taxon>
        <taxon>Alveolata</taxon>
        <taxon>Apicomplexa</taxon>
        <taxon>Aconoidasida</taxon>
        <taxon>Haemosporida</taxon>
        <taxon>Plasmodiidae</taxon>
        <taxon>Plasmodium</taxon>
        <taxon>Plasmodium (Plasmodium)</taxon>
    </lineage>
</organism>
<dbReference type="EMBL" id="LT594500">
    <property type="protein sequence ID" value="SBT80312.1"/>
    <property type="molecule type" value="Genomic_DNA"/>
</dbReference>
<protein>
    <submittedName>
        <fullName evidence="2">Uncharacterized protein</fullName>
    </submittedName>
</protein>
<proteinExistence type="predicted"/>
<accession>A0A1C3L197</accession>
<dbReference type="Proteomes" id="UP000219799">
    <property type="component" value="Chromosome 12"/>
</dbReference>
<dbReference type="VEuPathDB" id="PlasmoDB:PmUG01_12054800"/>
<evidence type="ECO:0000313" key="2">
    <source>
        <dbReference type="EMBL" id="SBT80312.1"/>
    </source>
</evidence>
<sequence>MYACESFEMKVDPGEIFKNYNHNETVKCIDSLRDNIINKEDAIKDFLKKKSSKVIDNTIKIKNIYGNVEKIKHNIEYIISNYNKLINDVKSSAGVTFKESCYTKELNESEKNIIKNVWIQKYDKYEFLFNNSFFLLNSEENNYYDFVKKKKEDLINYDCFYLNNYINNIYFDINKKVSEENYIYVVNKVYTDIFICLKILNSILKNEEIRNIYKKIFDSQSSLYYLNSFASKYKENFYEILLKLIYSSYYNLTYNNNCKINAIPKCVIVLLIFYNQKNSQFIDIIKNNLFEEILNARINLINNFIKKKKFLREKNFLFAKLKTSFKKITYLLLNTKYILLLLIDVKKKDLLEKIKKGEAHKEALEEAREESHEDAREQTPKLKEGKDKITQSDTSTNVQIEQSELTCAKKDTILLKEQEKSGTSVNRKYSDDSTETQGKTFLEIMKNDLFILQDLFHEDKKKEIKKYKEYYNYGINSTNEIKNIMNKNSIENLKLLQKNYSECVNRIYDYMVHLLHLYYYENEYNFICNLLFKEYTSIKLLYNKMKTKILTKEKYFNKFMKDVDFFISNDYLNAIHDQIFEIFFFLFFNKFISAIPFFDTKPINKWKLIIIKLLQILFYNISSMTYEKTFEMERYIFHSFLLNSFYFYYEFYTTDLDSIYTEFCKIEKYSNKNVKSRKNFQKELSEYFLTNKNSSKDKYFHNEFKKIIKEKIHPLMFNAYKLIMYIESKEINSSANSDFFSTNEEDTTLIDFHKEFNAFMNILKYQKGVPSNISNEHILKKCNMLLIFLKSTTRGKINGETNFFPSTDDSGVFNNANNEQLVANIVNVSNAANAANEILNYDSSTKLYDQTQRTEGINEEYKELWFYINLTRYNNKQEFSKFLNCYCIGLKERNIVESEKANNKEISSDKEKYLNDDYYYNYYHNEGDSCISGDIHGDDSNDGAKSEQNFCLNDLKSIYFHIVYHIFKISLKCFCLEHFDNLECYLDFLLNMLSNNDMKNIICEKMNCHLVNIFTFSNIFILYIEKVINTEMYRSIIIFIVKSVLQKRIYKIYRKFICKIKEIYLNESREETKDKKNFLDKKITELYNILLLDLCFCEQILDKNTIINKYFYESLISRYRENEIYYMQACLYFIHIYKEKYNVYSEKKINENNTKKHLFFKKLHKKDTHTKKKVETNPSSYLFKIIIDDILAELNKLDNLNSIIFQKHIRLLSQNIIRNSYLLYYLFAHSSTLNNLLLNVQKEEKQKSLEIFNFNEIHMIDNSLIEDKLFKFFF</sequence>
<reference evidence="2 3" key="1">
    <citation type="submission" date="2016-06" db="EMBL/GenBank/DDBJ databases">
        <authorList>
            <consortium name="Pathogen Informatics"/>
        </authorList>
    </citation>
    <scope>NUCLEOTIDE SEQUENCE [LARGE SCALE GENOMIC DNA]</scope>
    <source>
        <strain evidence="2">PmlGA01</strain>
    </source>
</reference>
<feature type="compositionally biased region" description="Basic and acidic residues" evidence="1">
    <location>
        <begin position="363"/>
        <end position="390"/>
    </location>
</feature>
<name>A0A1C3L197_PLAMA</name>
<evidence type="ECO:0000256" key="1">
    <source>
        <dbReference type="SAM" id="MobiDB-lite"/>
    </source>
</evidence>
<evidence type="ECO:0000313" key="3">
    <source>
        <dbReference type="Proteomes" id="UP000219799"/>
    </source>
</evidence>
<gene>
    <name evidence="2" type="primary">PmlGA01_120047800</name>
    <name evidence="2" type="ORF">PMLGA01_120047800</name>
</gene>